<accession>A0ABQ8Y8I2</accession>
<sequence>MCFKLKRINLLFCNGDCVHVQCNDWRTPNRYTNVPPDEQNFTDRGPACFSHFLAAFVAAPAIAIGDSRRTYDFIDWFLPFVIVSYVNRKFPTAALSGSKPLYTYTLGSSIILLASIANNSL</sequence>
<evidence type="ECO:0000313" key="2">
    <source>
        <dbReference type="Proteomes" id="UP001150062"/>
    </source>
</evidence>
<proteinExistence type="predicted"/>
<dbReference type="Proteomes" id="UP001150062">
    <property type="component" value="Unassembled WGS sequence"/>
</dbReference>
<gene>
    <name evidence="1" type="ORF">M0813_23759</name>
</gene>
<evidence type="ECO:0000313" key="1">
    <source>
        <dbReference type="EMBL" id="KAJ6241107.1"/>
    </source>
</evidence>
<reference evidence="1" key="1">
    <citation type="submission" date="2022-08" db="EMBL/GenBank/DDBJ databases">
        <title>Novel sulfate-reducing endosymbionts in the free-living metamonad Anaeramoeba.</title>
        <authorList>
            <person name="Jerlstrom-Hultqvist J."/>
            <person name="Cepicka I."/>
            <person name="Gallot-Lavallee L."/>
            <person name="Salas-Leiva D."/>
            <person name="Curtis B.A."/>
            <person name="Zahonova K."/>
            <person name="Pipaliya S."/>
            <person name="Dacks J."/>
            <person name="Roger A.J."/>
        </authorList>
    </citation>
    <scope>NUCLEOTIDE SEQUENCE</scope>
    <source>
        <strain evidence="1">Schooner1</strain>
    </source>
</reference>
<protein>
    <submittedName>
        <fullName evidence="1">Uncharacterized protein</fullName>
    </submittedName>
</protein>
<name>A0ABQ8Y8I2_9EUKA</name>
<organism evidence="1 2">
    <name type="scientific">Anaeramoeba flamelloides</name>
    <dbReference type="NCBI Taxonomy" id="1746091"/>
    <lineage>
        <taxon>Eukaryota</taxon>
        <taxon>Metamonada</taxon>
        <taxon>Anaeramoebidae</taxon>
        <taxon>Anaeramoeba</taxon>
    </lineage>
</organism>
<dbReference type="EMBL" id="JAOAOG010000197">
    <property type="protein sequence ID" value="KAJ6241107.1"/>
    <property type="molecule type" value="Genomic_DNA"/>
</dbReference>
<comment type="caution">
    <text evidence="1">The sequence shown here is derived from an EMBL/GenBank/DDBJ whole genome shotgun (WGS) entry which is preliminary data.</text>
</comment>
<keyword evidence="2" id="KW-1185">Reference proteome</keyword>